<dbReference type="EMBL" id="OC918515">
    <property type="protein sequence ID" value="CAD7649561.1"/>
    <property type="molecule type" value="Genomic_DNA"/>
</dbReference>
<gene>
    <name evidence="1" type="ORF">ONB1V03_LOCUS7348</name>
</gene>
<evidence type="ECO:0000313" key="1">
    <source>
        <dbReference type="EMBL" id="CAD7649561.1"/>
    </source>
</evidence>
<accession>A0A7R9QKS6</accession>
<keyword evidence="2" id="KW-1185">Reference proteome</keyword>
<dbReference type="OrthoDB" id="9989112at2759"/>
<dbReference type="AlphaFoldDB" id="A0A7R9QKS6"/>
<protein>
    <submittedName>
        <fullName evidence="1">Uncharacterized protein</fullName>
    </submittedName>
</protein>
<dbReference type="Proteomes" id="UP000728032">
    <property type="component" value="Unassembled WGS sequence"/>
</dbReference>
<dbReference type="EMBL" id="CAJPVJ010003690">
    <property type="protein sequence ID" value="CAG2167852.1"/>
    <property type="molecule type" value="Genomic_DNA"/>
</dbReference>
<name>A0A7R9QKS6_9ACAR</name>
<sequence length="173" mass="19037">MIFGRVCDEWAAPVDPDPLDRDGAGDELVGDAWARFDDLVGDEWEWEEGCDWLVWGDVALVWVVADEEEEEECPLAVDLMLDGDRGGVWVALANRWTASDTYNVDEAFRSIAEEIYDKVESGVFEVEEGWDGIKKGGTIDANGINVGADEANNNRGLDRSGVSDSGSSNCCFY</sequence>
<organism evidence="1">
    <name type="scientific">Oppiella nova</name>
    <dbReference type="NCBI Taxonomy" id="334625"/>
    <lineage>
        <taxon>Eukaryota</taxon>
        <taxon>Metazoa</taxon>
        <taxon>Ecdysozoa</taxon>
        <taxon>Arthropoda</taxon>
        <taxon>Chelicerata</taxon>
        <taxon>Arachnida</taxon>
        <taxon>Acari</taxon>
        <taxon>Acariformes</taxon>
        <taxon>Sarcoptiformes</taxon>
        <taxon>Oribatida</taxon>
        <taxon>Brachypylina</taxon>
        <taxon>Oppioidea</taxon>
        <taxon>Oppiidae</taxon>
        <taxon>Oppiella</taxon>
    </lineage>
</organism>
<reference evidence="1" key="1">
    <citation type="submission" date="2020-11" db="EMBL/GenBank/DDBJ databases">
        <authorList>
            <person name="Tran Van P."/>
        </authorList>
    </citation>
    <scope>NUCLEOTIDE SEQUENCE</scope>
</reference>
<evidence type="ECO:0000313" key="2">
    <source>
        <dbReference type="Proteomes" id="UP000728032"/>
    </source>
</evidence>
<proteinExistence type="predicted"/>